<dbReference type="RefSeq" id="WP_088565989.1">
    <property type="nucleotide sequence ID" value="NZ_CP020946.1"/>
</dbReference>
<protein>
    <submittedName>
        <fullName evidence="3">PilZ domain-containing protein</fullName>
    </submittedName>
</protein>
<dbReference type="InterPro" id="IPR009875">
    <property type="entry name" value="PilZ_domain"/>
</dbReference>
<name>A0A1Z3NAK9_BDEBC</name>
<reference evidence="3 4" key="1">
    <citation type="submission" date="2017-04" db="EMBL/GenBank/DDBJ databases">
        <title>Whole genome sequence of Bdellovibrio bacteriovorus strain SSB218315.</title>
        <authorList>
            <person name="Oyedara O."/>
            <person name="Rodriguez-Perez M.A."/>
        </authorList>
    </citation>
    <scope>NUCLEOTIDE SEQUENCE [LARGE SCALE GENOMIC DNA]</scope>
    <source>
        <strain evidence="3 4">SSB218315</strain>
    </source>
</reference>
<dbReference type="AlphaFoldDB" id="A0A1Z3NAK9"/>
<keyword evidence="1" id="KW-0472">Membrane</keyword>
<feature type="transmembrane region" description="Helical" evidence="1">
    <location>
        <begin position="143"/>
        <end position="164"/>
    </location>
</feature>
<evidence type="ECO:0000259" key="2">
    <source>
        <dbReference type="Pfam" id="PF07238"/>
    </source>
</evidence>
<dbReference type="OrthoDB" id="5292301at2"/>
<organism evidence="3 4">
    <name type="scientific">Bdellovibrio bacteriovorus</name>
    <dbReference type="NCBI Taxonomy" id="959"/>
    <lineage>
        <taxon>Bacteria</taxon>
        <taxon>Pseudomonadati</taxon>
        <taxon>Bdellovibrionota</taxon>
        <taxon>Bdellovibrionia</taxon>
        <taxon>Bdellovibrionales</taxon>
        <taxon>Pseudobdellovibrionaceae</taxon>
        <taxon>Bdellovibrio</taxon>
    </lineage>
</organism>
<keyword evidence="1" id="KW-1133">Transmembrane helix</keyword>
<accession>A0A1Z3NAK9</accession>
<keyword evidence="1" id="KW-0812">Transmembrane</keyword>
<dbReference type="EMBL" id="CP020946">
    <property type="protein sequence ID" value="ASD64523.1"/>
    <property type="molecule type" value="Genomic_DNA"/>
</dbReference>
<dbReference type="GO" id="GO:0035438">
    <property type="term" value="F:cyclic-di-GMP binding"/>
    <property type="evidence" value="ECO:0007669"/>
    <property type="project" value="InterPro"/>
</dbReference>
<feature type="domain" description="PilZ" evidence="2">
    <location>
        <begin position="38"/>
        <end position="114"/>
    </location>
</feature>
<sequence length="180" mass="20322">MTSLARYHGRSPRYILNTEDDSLVRVAGPKQVPWEEGTEIKNVSLTGLAFTAPDDLCPLLGEVVKIQFTPPGSRQMACYGIVTRLENISDSRMLVGVHFYKLEMQQRIVLAQGLARKFKESQERGQIDDMLNRPRNSVSFANLPQLVLMGLLATLWCATIWALLRFEYSGLYKMLLSVLS</sequence>
<evidence type="ECO:0000313" key="3">
    <source>
        <dbReference type="EMBL" id="ASD64523.1"/>
    </source>
</evidence>
<gene>
    <name evidence="3" type="ORF">B9G79_13565</name>
</gene>
<proteinExistence type="predicted"/>
<evidence type="ECO:0000313" key="4">
    <source>
        <dbReference type="Proteomes" id="UP000197003"/>
    </source>
</evidence>
<dbReference type="Proteomes" id="UP000197003">
    <property type="component" value="Chromosome"/>
</dbReference>
<dbReference type="Pfam" id="PF07238">
    <property type="entry name" value="PilZ"/>
    <property type="match status" value="1"/>
</dbReference>
<evidence type="ECO:0000256" key="1">
    <source>
        <dbReference type="SAM" id="Phobius"/>
    </source>
</evidence>